<organism evidence="4">
    <name type="scientific">Parasteatoda tepidariorum</name>
    <name type="common">Common house spider</name>
    <name type="synonym">Achaearanea tepidariorum</name>
    <dbReference type="NCBI Taxonomy" id="114398"/>
    <lineage>
        <taxon>Eukaryota</taxon>
        <taxon>Metazoa</taxon>
        <taxon>Ecdysozoa</taxon>
        <taxon>Arthropoda</taxon>
        <taxon>Chelicerata</taxon>
        <taxon>Arachnida</taxon>
        <taxon>Araneae</taxon>
        <taxon>Araneomorphae</taxon>
        <taxon>Entelegynae</taxon>
        <taxon>Araneoidea</taxon>
        <taxon>Theridiidae</taxon>
        <taxon>Parasteatoda</taxon>
    </lineage>
</organism>
<dbReference type="PANTHER" id="PTHR23048">
    <property type="entry name" value="MYOSIN LIGHT CHAIN 1, 3"/>
    <property type="match status" value="1"/>
</dbReference>
<dbReference type="PANTHER" id="PTHR23048:SF0">
    <property type="entry name" value="CALMODULIN LIKE 3"/>
    <property type="match status" value="1"/>
</dbReference>
<dbReference type="EMBL" id="IAAA01010054">
    <property type="protein sequence ID" value="LAA04974.1"/>
    <property type="molecule type" value="mRNA"/>
</dbReference>
<name>A0A2L2YA00_PARTP</name>
<sequence length="150" mass="17061">MNHSRPNLTASQITELKAAFAMLDRNQDGRINETELKSMLEKLGISLTDEMIAKLIEEASKTGQRLLNEEEFFSWMSHHDVKEDAMADLMAAFKVFDKDGNGYISKDELKTAMDTIGEPMSEGQLDIMIKETDTDNDGKINYEEFVQMML</sequence>
<dbReference type="InterPro" id="IPR018247">
    <property type="entry name" value="EF_Hand_1_Ca_BS"/>
</dbReference>
<dbReference type="PROSITE" id="PS00018">
    <property type="entry name" value="EF_HAND_1"/>
    <property type="match status" value="3"/>
</dbReference>
<dbReference type="CDD" id="cd00051">
    <property type="entry name" value="EFh"/>
    <property type="match status" value="1"/>
</dbReference>
<dbReference type="Gene3D" id="1.10.238.10">
    <property type="entry name" value="EF-hand"/>
    <property type="match status" value="2"/>
</dbReference>
<reference evidence="4" key="1">
    <citation type="journal article" date="2016" name="Mol. Ecol. Resour.">
        <title>Evaluation of the impact of RNA preservation methods of spiders for de novo transcriptome assembly.</title>
        <authorList>
            <person name="Kono N."/>
            <person name="Nakamura H."/>
            <person name="Ito Y."/>
            <person name="Tomita M."/>
            <person name="Arakawa K."/>
        </authorList>
    </citation>
    <scope>NUCLEOTIDE SEQUENCE</scope>
    <source>
        <tissue evidence="4">Whole body</tissue>
    </source>
</reference>
<dbReference type="SUPFAM" id="SSF47473">
    <property type="entry name" value="EF-hand"/>
    <property type="match status" value="1"/>
</dbReference>
<evidence type="ECO:0000313" key="4">
    <source>
        <dbReference type="EMBL" id="LAA04974.1"/>
    </source>
</evidence>
<dbReference type="Pfam" id="PF13499">
    <property type="entry name" value="EF-hand_7"/>
    <property type="match status" value="2"/>
</dbReference>
<evidence type="ECO:0000256" key="1">
    <source>
        <dbReference type="ARBA" id="ARBA00022737"/>
    </source>
</evidence>
<dbReference type="GO" id="GO:0016460">
    <property type="term" value="C:myosin II complex"/>
    <property type="evidence" value="ECO:0007669"/>
    <property type="project" value="TreeGrafter"/>
</dbReference>
<feature type="domain" description="EF-hand" evidence="3">
    <location>
        <begin position="11"/>
        <end position="46"/>
    </location>
</feature>
<dbReference type="InterPro" id="IPR050230">
    <property type="entry name" value="CALM/Myosin/TropC-like"/>
</dbReference>
<keyword evidence="2" id="KW-0106">Calcium</keyword>
<feature type="domain" description="EF-hand" evidence="3">
    <location>
        <begin position="120"/>
        <end position="150"/>
    </location>
</feature>
<dbReference type="AlphaFoldDB" id="A0A2L2YA00"/>
<dbReference type="PROSITE" id="PS50222">
    <property type="entry name" value="EF_HAND_2"/>
    <property type="match status" value="3"/>
</dbReference>
<accession>A0A2L2YA00</accession>
<dbReference type="GO" id="GO:0005509">
    <property type="term" value="F:calcium ion binding"/>
    <property type="evidence" value="ECO:0007669"/>
    <property type="project" value="InterPro"/>
</dbReference>
<protein>
    <recommendedName>
        <fullName evidence="3">EF-hand domain-containing protein</fullName>
    </recommendedName>
</protein>
<evidence type="ECO:0000256" key="2">
    <source>
        <dbReference type="ARBA" id="ARBA00022837"/>
    </source>
</evidence>
<evidence type="ECO:0000259" key="3">
    <source>
        <dbReference type="PROSITE" id="PS50222"/>
    </source>
</evidence>
<keyword evidence="1" id="KW-0677">Repeat</keyword>
<dbReference type="InterPro" id="IPR011992">
    <property type="entry name" value="EF-hand-dom_pair"/>
</dbReference>
<dbReference type="FunFam" id="1.10.238.10:FF:000003">
    <property type="entry name" value="Calmodulin A"/>
    <property type="match status" value="1"/>
</dbReference>
<dbReference type="SMART" id="SM00054">
    <property type="entry name" value="EFh"/>
    <property type="match status" value="4"/>
</dbReference>
<dbReference type="OrthoDB" id="26525at2759"/>
<feature type="domain" description="EF-hand" evidence="3">
    <location>
        <begin position="84"/>
        <end position="119"/>
    </location>
</feature>
<proteinExistence type="evidence at transcript level"/>
<dbReference type="EMBL" id="IAAA01010053">
    <property type="protein sequence ID" value="LAA04971.1"/>
    <property type="molecule type" value="mRNA"/>
</dbReference>
<dbReference type="InterPro" id="IPR002048">
    <property type="entry name" value="EF_hand_dom"/>
</dbReference>